<comment type="caution">
    <text evidence="2">The sequence shown here is derived from an EMBL/GenBank/DDBJ whole genome shotgun (WGS) entry which is preliminary data.</text>
</comment>
<evidence type="ECO:0000313" key="2">
    <source>
        <dbReference type="EMBL" id="GHO58459.1"/>
    </source>
</evidence>
<gene>
    <name evidence="2" type="ORF">KSB_69340</name>
</gene>
<feature type="transmembrane region" description="Helical" evidence="1">
    <location>
        <begin position="37"/>
        <end position="57"/>
    </location>
</feature>
<keyword evidence="1" id="KW-0472">Membrane</keyword>
<protein>
    <submittedName>
        <fullName evidence="2">Uncharacterized protein</fullName>
    </submittedName>
</protein>
<accession>A0ABQ3UZY8</accession>
<dbReference type="EMBL" id="BNJG01000003">
    <property type="protein sequence ID" value="GHO58459.1"/>
    <property type="molecule type" value="Genomic_DNA"/>
</dbReference>
<evidence type="ECO:0000313" key="3">
    <source>
        <dbReference type="Proteomes" id="UP000654345"/>
    </source>
</evidence>
<dbReference type="Proteomes" id="UP000654345">
    <property type="component" value="Unassembled WGS sequence"/>
</dbReference>
<keyword evidence="1" id="KW-1133">Transmembrane helix</keyword>
<reference evidence="2 3" key="1">
    <citation type="journal article" date="2021" name="Int. J. Syst. Evol. Microbiol.">
        <title>Reticulibacter mediterranei gen. nov., sp. nov., within the new family Reticulibacteraceae fam. nov., and Ktedonospora formicarum gen. nov., sp. nov., Ktedonobacter robiniae sp. nov., Dictyobacter formicarum sp. nov. and Dictyobacter arantiisoli sp. nov., belonging to the class Ktedonobacteria.</title>
        <authorList>
            <person name="Yabe S."/>
            <person name="Zheng Y."/>
            <person name="Wang C.M."/>
            <person name="Sakai Y."/>
            <person name="Abe K."/>
            <person name="Yokota A."/>
            <person name="Donadio S."/>
            <person name="Cavaletti L."/>
            <person name="Monciardini P."/>
        </authorList>
    </citation>
    <scope>NUCLEOTIDE SEQUENCE [LARGE SCALE GENOMIC DNA]</scope>
    <source>
        <strain evidence="2 3">SOSP1-30</strain>
    </source>
</reference>
<organism evidence="2 3">
    <name type="scientific">Ktedonobacter robiniae</name>
    <dbReference type="NCBI Taxonomy" id="2778365"/>
    <lineage>
        <taxon>Bacteria</taxon>
        <taxon>Bacillati</taxon>
        <taxon>Chloroflexota</taxon>
        <taxon>Ktedonobacteria</taxon>
        <taxon>Ktedonobacterales</taxon>
        <taxon>Ktedonobacteraceae</taxon>
        <taxon>Ktedonobacter</taxon>
    </lineage>
</organism>
<sequence length="65" mass="7144">MEPYEFMKPPFPEEVFQLGKTYQLGEPQEQYGTKFNTFAGCAVLVVIAFIGLVIAAGGDMARIPS</sequence>
<evidence type="ECO:0000256" key="1">
    <source>
        <dbReference type="SAM" id="Phobius"/>
    </source>
</evidence>
<dbReference type="RefSeq" id="WP_201374748.1">
    <property type="nucleotide sequence ID" value="NZ_BNJG01000003.1"/>
</dbReference>
<keyword evidence="1" id="KW-0812">Transmembrane</keyword>
<proteinExistence type="predicted"/>
<keyword evidence="3" id="KW-1185">Reference proteome</keyword>
<name>A0ABQ3UZY8_9CHLR</name>